<dbReference type="PANTHER" id="PTHR22872">
    <property type="entry name" value="BTK-BINDING PROTEIN-RELATED"/>
    <property type="match status" value="1"/>
</dbReference>
<dbReference type="InterPro" id="IPR011333">
    <property type="entry name" value="SKP1/BTB/POZ_sf"/>
</dbReference>
<feature type="repeat" description="RCC1" evidence="2">
    <location>
        <begin position="388"/>
        <end position="444"/>
    </location>
</feature>
<dbReference type="STRING" id="1890364.A0A2P6MSC8"/>
<dbReference type="Gene3D" id="2.130.10.30">
    <property type="entry name" value="Regulator of chromosome condensation 1/beta-lactamase-inhibitor protein II"/>
    <property type="match status" value="2"/>
</dbReference>
<evidence type="ECO:0000256" key="1">
    <source>
        <dbReference type="ARBA" id="ARBA00022737"/>
    </source>
</evidence>
<dbReference type="EMBL" id="MDYQ01000448">
    <property type="protein sequence ID" value="PRP74610.1"/>
    <property type="molecule type" value="Genomic_DNA"/>
</dbReference>
<dbReference type="InterPro" id="IPR051625">
    <property type="entry name" value="Signaling_Regulatory_Domain"/>
</dbReference>
<dbReference type="PROSITE" id="PS50012">
    <property type="entry name" value="RCC1_3"/>
    <property type="match status" value="6"/>
</dbReference>
<evidence type="ECO:0000313" key="4">
    <source>
        <dbReference type="EMBL" id="PRP74610.1"/>
    </source>
</evidence>
<feature type="domain" description="BTB" evidence="3">
    <location>
        <begin position="568"/>
        <end position="636"/>
    </location>
</feature>
<evidence type="ECO:0000259" key="3">
    <source>
        <dbReference type="PROSITE" id="PS50097"/>
    </source>
</evidence>
<feature type="repeat" description="RCC1" evidence="2">
    <location>
        <begin position="150"/>
        <end position="208"/>
    </location>
</feature>
<dbReference type="OrthoDB" id="10256179at2759"/>
<feature type="domain" description="BTB" evidence="3">
    <location>
        <begin position="460"/>
        <end position="524"/>
    </location>
</feature>
<feature type="repeat" description="RCC1" evidence="2">
    <location>
        <begin position="93"/>
        <end position="150"/>
    </location>
</feature>
<dbReference type="Pfam" id="PF25390">
    <property type="entry name" value="WD40_RLD"/>
    <property type="match status" value="1"/>
</dbReference>
<accession>A0A2P6MSC8</accession>
<dbReference type="InterPro" id="IPR000408">
    <property type="entry name" value="Reg_chr_condens"/>
</dbReference>
<proteinExistence type="predicted"/>
<dbReference type="Pfam" id="PF00651">
    <property type="entry name" value="BTB"/>
    <property type="match status" value="2"/>
</dbReference>
<dbReference type="SMART" id="SM00225">
    <property type="entry name" value="BTB"/>
    <property type="match status" value="2"/>
</dbReference>
<feature type="repeat" description="RCC1" evidence="2">
    <location>
        <begin position="223"/>
        <end position="271"/>
    </location>
</feature>
<comment type="caution">
    <text evidence="4">The sequence shown here is derived from an EMBL/GenBank/DDBJ whole genome shotgun (WGS) entry which is preliminary data.</text>
</comment>
<dbReference type="CDD" id="cd18186">
    <property type="entry name" value="BTB_POZ_ZBTB_KLHL-like"/>
    <property type="match status" value="1"/>
</dbReference>
<dbReference type="SUPFAM" id="SSF54695">
    <property type="entry name" value="POZ domain"/>
    <property type="match status" value="2"/>
</dbReference>
<organism evidence="4 5">
    <name type="scientific">Planoprotostelium fungivorum</name>
    <dbReference type="NCBI Taxonomy" id="1890364"/>
    <lineage>
        <taxon>Eukaryota</taxon>
        <taxon>Amoebozoa</taxon>
        <taxon>Evosea</taxon>
        <taxon>Variosea</taxon>
        <taxon>Cavosteliida</taxon>
        <taxon>Cavosteliaceae</taxon>
        <taxon>Planoprotostelium</taxon>
    </lineage>
</organism>
<dbReference type="InParanoid" id="A0A2P6MSC8"/>
<dbReference type="InterPro" id="IPR009091">
    <property type="entry name" value="RCC1/BLIP-II"/>
</dbReference>
<dbReference type="InterPro" id="IPR000210">
    <property type="entry name" value="BTB/POZ_dom"/>
</dbReference>
<gene>
    <name evidence="4" type="ORF">PROFUN_03532</name>
</gene>
<evidence type="ECO:0000256" key="2">
    <source>
        <dbReference type="PROSITE-ProRule" id="PRU00235"/>
    </source>
</evidence>
<dbReference type="AlphaFoldDB" id="A0A2P6MSC8"/>
<dbReference type="Gene3D" id="3.30.710.10">
    <property type="entry name" value="Potassium Channel Kv1.1, Chain A"/>
    <property type="match status" value="2"/>
</dbReference>
<feature type="repeat" description="RCC1" evidence="2">
    <location>
        <begin position="272"/>
        <end position="333"/>
    </location>
</feature>
<dbReference type="Proteomes" id="UP000241769">
    <property type="component" value="Unassembled WGS sequence"/>
</dbReference>
<dbReference type="PRINTS" id="PR00633">
    <property type="entry name" value="RCCNDNSATION"/>
</dbReference>
<dbReference type="PROSITE" id="PS00626">
    <property type="entry name" value="RCC1_2"/>
    <property type="match status" value="2"/>
</dbReference>
<keyword evidence="5" id="KW-1185">Reference proteome</keyword>
<keyword evidence="1" id="KW-0677">Repeat</keyword>
<name>A0A2P6MSC8_9EUKA</name>
<dbReference type="SUPFAM" id="SSF50985">
    <property type="entry name" value="RCC1/BLIP-II"/>
    <property type="match status" value="2"/>
</dbReference>
<feature type="repeat" description="RCC1" evidence="2">
    <location>
        <begin position="334"/>
        <end position="387"/>
    </location>
</feature>
<sequence length="785" mass="88059">MSEALQRENQVIGFGQNESDQITPVDQIPLASDVTKHTPEAYRNRFVHGLNRFRFQRYAKPNKSAQPASKDMWRNITDLQAGHEFVIINKRGRGLYAWGKSAEFQLGTRYDHKEQHQTISQPTPVIGVEAYDVIKSLSCGKLHAAAVTTRGLYVWGTNNYGQLGVERNNMVSRLEWSLPVLMPFFLQSQTQISAVACGEGHTIALDGANFLPDFINSLVVDRGRMYSWGLGQWGQLGNGGCYNSSRPTLIESPPMKMIAAGYNHSLSVDFDGNPYSWGLGTYGQLGHQMGDPGVFEDERLPYTSKPVAIPSLNGGNIDQIVCGSDFSLFRDRSGRVFSSGYNLCGQCGQGNRRDQKVPYPVIFSKNDPPFIVHVAAGSAHCAAVSEKGELWTWGSGMSGKLGHGTTNKGLFKDEVFPRLVESLKEQFVSLAACGDQFTVLLLGRPNANFNHTFEFSPELRDVHFVTRDGRVSSHRAILSCRSGKFKEMIGDTPAGGSITVGNVSSQVLEIILRYLYDDVIPHSSLPDSIRREVIENSEKFGAEGLSERMEGEPVERQFEELLHSNQYSDVSLISADDVTTPTHRVLLSYRSPFFKSMFGGRMKETEQKEVKLQDIEGDALNLLLQYIYTGNLSETDHQMDNRGQALADLLQLASEYNMTQLMNLCEIELQRLIDGESVLDILMLAQFVSVNSLIDVCLEFIAAHQEEMQPKLNEEELKDIWDTLQQRIINYKSNSEEVILSQKRMHNQSLYDEEREDLSKRQGHVFGMIDERPNRSLAYLMDLNV</sequence>
<protein>
    <submittedName>
        <fullName evidence="4">E3 ubiquitin-protein ligase</fullName>
    </submittedName>
</protein>
<evidence type="ECO:0000313" key="5">
    <source>
        <dbReference type="Proteomes" id="UP000241769"/>
    </source>
</evidence>
<dbReference type="CDD" id="cd14733">
    <property type="entry name" value="BACK"/>
    <property type="match status" value="1"/>
</dbReference>
<reference evidence="4 5" key="1">
    <citation type="journal article" date="2018" name="Genome Biol. Evol.">
        <title>Multiple Roots of Fruiting Body Formation in Amoebozoa.</title>
        <authorList>
            <person name="Hillmann F."/>
            <person name="Forbes G."/>
            <person name="Novohradska S."/>
            <person name="Ferling I."/>
            <person name="Riege K."/>
            <person name="Groth M."/>
            <person name="Westermann M."/>
            <person name="Marz M."/>
            <person name="Spaller T."/>
            <person name="Winckler T."/>
            <person name="Schaap P."/>
            <person name="Glockner G."/>
        </authorList>
    </citation>
    <scope>NUCLEOTIDE SEQUENCE [LARGE SCALE GENOMIC DNA]</scope>
    <source>
        <strain evidence="4 5">Jena</strain>
    </source>
</reference>
<dbReference type="InterPro" id="IPR058923">
    <property type="entry name" value="RCC1-like_dom"/>
</dbReference>
<dbReference type="PROSITE" id="PS50097">
    <property type="entry name" value="BTB"/>
    <property type="match status" value="2"/>
</dbReference>